<name>A0A8S3YAE4_PARAO</name>
<comment type="caution">
    <text evidence="3">The sequence shown here is derived from an EMBL/GenBank/DDBJ whole genome shotgun (WGS) entry which is preliminary data.</text>
</comment>
<dbReference type="InterPro" id="IPR029526">
    <property type="entry name" value="PGBD"/>
</dbReference>
<evidence type="ECO:0000313" key="3">
    <source>
        <dbReference type="EMBL" id="CAG5059784.1"/>
    </source>
</evidence>
<dbReference type="Proteomes" id="UP000691718">
    <property type="component" value="Unassembled WGS sequence"/>
</dbReference>
<feature type="domain" description="PiggyBac transposable element-derived protein" evidence="2">
    <location>
        <begin position="2"/>
        <end position="131"/>
    </location>
</feature>
<dbReference type="OrthoDB" id="10035668at2759"/>
<evidence type="ECO:0000259" key="2">
    <source>
        <dbReference type="Pfam" id="PF13843"/>
    </source>
</evidence>
<protein>
    <submittedName>
        <fullName evidence="3">(apollo) hypothetical protein</fullName>
    </submittedName>
</protein>
<sequence length="446" mass="51268">MLNTACKNEARTSTSQSIDEAMIRFKGISSLKQYMPAKPIKRGFKVWVRADRSTEYVYEFQIYTGKNDDSTPEFGLGSNVVKSLSKSLIEEEVTVHLAFDNFFASYPLMQYLYEKGIYSTATVYVQWKKWGWGLSKSEVIDIVSEFIKRNKIKTAFINDIPGNDWFLSFRKRHKLSIKKPQPIEYLRKRMTDPFVIHEYFTLLGSTLEKLNLNNPHRIWNLDETSVCLDPTKTKVVGAVGAPCTRTTAGSAKENITVLTTVNAVGIKLNPLIVFKGSYVYDQWMADQNEEYDFEVAYSSSKRGWMETEIFYNYMVKVIIPSLGEERPLLLIYDGHSTHVDERVVALAAENIITILKLPTHTSHLLQPLDLAVFKSFKSIWDKKLVEWQRQNVGFKIRKKEFAEMFAQAWSQTTPKVIPNGFMKGGIYPFDPNVVPKEKDDSAAYKR</sequence>
<gene>
    <name evidence="3" type="ORF">PAPOLLO_LOCUS28132</name>
</gene>
<keyword evidence="4" id="KW-1185">Reference proteome</keyword>
<dbReference type="Pfam" id="PF03184">
    <property type="entry name" value="DDE_1"/>
    <property type="match status" value="1"/>
</dbReference>
<accession>A0A8S3YAE4</accession>
<reference evidence="3" key="1">
    <citation type="submission" date="2021-04" db="EMBL/GenBank/DDBJ databases">
        <authorList>
            <person name="Tunstrom K."/>
        </authorList>
    </citation>
    <scope>NUCLEOTIDE SEQUENCE</scope>
</reference>
<dbReference type="PANTHER" id="PTHR19303:SF74">
    <property type="entry name" value="POGO TRANSPOSABLE ELEMENT WITH KRAB DOMAIN"/>
    <property type="match status" value="1"/>
</dbReference>
<dbReference type="InterPro" id="IPR004875">
    <property type="entry name" value="DDE_SF_endonuclease_dom"/>
</dbReference>
<dbReference type="InterPro" id="IPR050863">
    <property type="entry name" value="CenT-Element_Derived"/>
</dbReference>
<dbReference type="GO" id="GO:0003677">
    <property type="term" value="F:DNA binding"/>
    <property type="evidence" value="ECO:0007669"/>
    <property type="project" value="TreeGrafter"/>
</dbReference>
<dbReference type="Pfam" id="PF13843">
    <property type="entry name" value="DDE_Tnp_1_7"/>
    <property type="match status" value="1"/>
</dbReference>
<dbReference type="AlphaFoldDB" id="A0A8S3YAE4"/>
<dbReference type="PANTHER" id="PTHR19303">
    <property type="entry name" value="TRANSPOSON"/>
    <property type="match status" value="1"/>
</dbReference>
<evidence type="ECO:0000313" key="4">
    <source>
        <dbReference type="Proteomes" id="UP000691718"/>
    </source>
</evidence>
<evidence type="ECO:0000259" key="1">
    <source>
        <dbReference type="Pfam" id="PF03184"/>
    </source>
</evidence>
<proteinExistence type="predicted"/>
<dbReference type="EMBL" id="CAJQZP010001707">
    <property type="protein sequence ID" value="CAG5059784.1"/>
    <property type="molecule type" value="Genomic_DNA"/>
</dbReference>
<organism evidence="3 4">
    <name type="scientific">Parnassius apollo</name>
    <name type="common">Apollo butterfly</name>
    <name type="synonym">Papilio apollo</name>
    <dbReference type="NCBI Taxonomy" id="110799"/>
    <lineage>
        <taxon>Eukaryota</taxon>
        <taxon>Metazoa</taxon>
        <taxon>Ecdysozoa</taxon>
        <taxon>Arthropoda</taxon>
        <taxon>Hexapoda</taxon>
        <taxon>Insecta</taxon>
        <taxon>Pterygota</taxon>
        <taxon>Neoptera</taxon>
        <taxon>Endopterygota</taxon>
        <taxon>Lepidoptera</taxon>
        <taxon>Glossata</taxon>
        <taxon>Ditrysia</taxon>
        <taxon>Papilionoidea</taxon>
        <taxon>Papilionidae</taxon>
        <taxon>Parnassiinae</taxon>
        <taxon>Parnassini</taxon>
        <taxon>Parnassius</taxon>
        <taxon>Parnassius</taxon>
    </lineage>
</organism>
<dbReference type="GO" id="GO:0005634">
    <property type="term" value="C:nucleus"/>
    <property type="evidence" value="ECO:0007669"/>
    <property type="project" value="TreeGrafter"/>
</dbReference>
<feature type="domain" description="DDE-1" evidence="1">
    <location>
        <begin position="252"/>
        <end position="421"/>
    </location>
</feature>